<keyword evidence="3" id="KW-1185">Reference proteome</keyword>
<dbReference type="Proteomes" id="UP001150062">
    <property type="component" value="Unassembled WGS sequence"/>
</dbReference>
<organism evidence="2 3">
    <name type="scientific">Anaeramoeba flamelloides</name>
    <dbReference type="NCBI Taxonomy" id="1746091"/>
    <lineage>
        <taxon>Eukaryota</taxon>
        <taxon>Metamonada</taxon>
        <taxon>Anaeramoebidae</taxon>
        <taxon>Anaeramoeba</taxon>
    </lineage>
</organism>
<evidence type="ECO:0000313" key="2">
    <source>
        <dbReference type="EMBL" id="KAJ6247788.1"/>
    </source>
</evidence>
<reference evidence="2" key="1">
    <citation type="submission" date="2022-08" db="EMBL/GenBank/DDBJ databases">
        <title>Novel sulfate-reducing endosymbionts in the free-living metamonad Anaeramoeba.</title>
        <authorList>
            <person name="Jerlstrom-Hultqvist J."/>
            <person name="Cepicka I."/>
            <person name="Gallot-Lavallee L."/>
            <person name="Salas-Leiva D."/>
            <person name="Curtis B.A."/>
            <person name="Zahonova K."/>
            <person name="Pipaliya S."/>
            <person name="Dacks J."/>
            <person name="Roger A.J."/>
        </authorList>
    </citation>
    <scope>NUCLEOTIDE SEQUENCE</scope>
    <source>
        <strain evidence="2">Schooner1</strain>
    </source>
</reference>
<feature type="chain" id="PRO_5045481216" evidence="1">
    <location>
        <begin position="19"/>
        <end position="238"/>
    </location>
</feature>
<evidence type="ECO:0000256" key="1">
    <source>
        <dbReference type="SAM" id="SignalP"/>
    </source>
</evidence>
<feature type="signal peptide" evidence="1">
    <location>
        <begin position="1"/>
        <end position="18"/>
    </location>
</feature>
<keyword evidence="1" id="KW-0732">Signal</keyword>
<dbReference type="EMBL" id="JAOAOG010000122">
    <property type="protein sequence ID" value="KAJ6247788.1"/>
    <property type="molecule type" value="Genomic_DNA"/>
</dbReference>
<gene>
    <name evidence="2" type="ORF">M0813_18423</name>
</gene>
<comment type="caution">
    <text evidence="2">The sequence shown here is derived from an EMBL/GenBank/DDBJ whole genome shotgun (WGS) entry which is preliminary data.</text>
</comment>
<evidence type="ECO:0000313" key="3">
    <source>
        <dbReference type="Proteomes" id="UP001150062"/>
    </source>
</evidence>
<proteinExistence type="predicted"/>
<sequence>MKFYLLLVFLIFCSVALSEGTYSAEEWSDLKIIEYRLYEDSEDCDTTADAVSTYIKDVCYQNIKDGRMMKISSTETIDYIEYDGSTNCSSSPHTNTWDSNECIEGNINSQEFLTYSLTKFIVLANLYGDSTNCSDTTNFEQFTILDKKCYIDPYSNYGFKLDISAESVKRTDYSTRDCSGSSTGSFTENYDQCFSSDNENGFYITLQYASEDGYSSNSSSKVLFSTFLLLFSFLFFLF</sequence>
<accession>A0ABQ8YT41</accession>
<name>A0ABQ8YT41_9EUKA</name>
<protein>
    <submittedName>
        <fullName evidence="2">Uncharacterized protein</fullName>
    </submittedName>
</protein>